<name>A0ABQ5GHZ9_9ASTR</name>
<evidence type="ECO:0000313" key="3">
    <source>
        <dbReference type="Proteomes" id="UP001151760"/>
    </source>
</evidence>
<gene>
    <name evidence="2" type="ORF">Tco_1041728</name>
</gene>
<dbReference type="Proteomes" id="UP001151760">
    <property type="component" value="Unassembled WGS sequence"/>
</dbReference>
<reference evidence="2" key="1">
    <citation type="journal article" date="2022" name="Int. J. Mol. Sci.">
        <title>Draft Genome of Tanacetum Coccineum: Genomic Comparison of Closely Related Tanacetum-Family Plants.</title>
        <authorList>
            <person name="Yamashiro T."/>
            <person name="Shiraishi A."/>
            <person name="Nakayama K."/>
            <person name="Satake H."/>
        </authorList>
    </citation>
    <scope>NUCLEOTIDE SEQUENCE</scope>
</reference>
<proteinExistence type="predicted"/>
<comment type="caution">
    <text evidence="2">The sequence shown here is derived from an EMBL/GenBank/DDBJ whole genome shotgun (WGS) entry which is preliminary data.</text>
</comment>
<protein>
    <submittedName>
        <fullName evidence="2">Uncharacterized protein</fullName>
    </submittedName>
</protein>
<accession>A0ABQ5GHZ9</accession>
<evidence type="ECO:0000256" key="1">
    <source>
        <dbReference type="SAM" id="MobiDB-lite"/>
    </source>
</evidence>
<feature type="region of interest" description="Disordered" evidence="1">
    <location>
        <begin position="1"/>
        <end position="21"/>
    </location>
</feature>
<sequence>MQPKKRRRRKRMSHPGFARDNRKEGPYLLDLAIIPREVKIARGLSKLKCGDLVRTVIRGRAHLIDLATLTRQAQLSPGRTGQALGIILIVEVALTDGTLLLAGIVLEVETSPVAFKNHMVIPAPPTGQGPDMGIILATGIALVS</sequence>
<organism evidence="2 3">
    <name type="scientific">Tanacetum coccineum</name>
    <dbReference type="NCBI Taxonomy" id="301880"/>
    <lineage>
        <taxon>Eukaryota</taxon>
        <taxon>Viridiplantae</taxon>
        <taxon>Streptophyta</taxon>
        <taxon>Embryophyta</taxon>
        <taxon>Tracheophyta</taxon>
        <taxon>Spermatophyta</taxon>
        <taxon>Magnoliopsida</taxon>
        <taxon>eudicotyledons</taxon>
        <taxon>Gunneridae</taxon>
        <taxon>Pentapetalae</taxon>
        <taxon>asterids</taxon>
        <taxon>campanulids</taxon>
        <taxon>Asterales</taxon>
        <taxon>Asteraceae</taxon>
        <taxon>Asteroideae</taxon>
        <taxon>Anthemideae</taxon>
        <taxon>Anthemidinae</taxon>
        <taxon>Tanacetum</taxon>
    </lineage>
</organism>
<evidence type="ECO:0000313" key="2">
    <source>
        <dbReference type="EMBL" id="GJT75003.1"/>
    </source>
</evidence>
<keyword evidence="3" id="KW-1185">Reference proteome</keyword>
<reference evidence="2" key="2">
    <citation type="submission" date="2022-01" db="EMBL/GenBank/DDBJ databases">
        <authorList>
            <person name="Yamashiro T."/>
            <person name="Shiraishi A."/>
            <person name="Satake H."/>
            <person name="Nakayama K."/>
        </authorList>
    </citation>
    <scope>NUCLEOTIDE SEQUENCE</scope>
</reference>
<feature type="compositionally biased region" description="Basic residues" evidence="1">
    <location>
        <begin position="1"/>
        <end position="13"/>
    </location>
</feature>
<dbReference type="EMBL" id="BQNB010018491">
    <property type="protein sequence ID" value="GJT75003.1"/>
    <property type="molecule type" value="Genomic_DNA"/>
</dbReference>